<keyword evidence="1" id="KW-0472">Membrane</keyword>
<accession>A0A8J2WKR3</accession>
<feature type="transmembrane region" description="Helical" evidence="1">
    <location>
        <begin position="12"/>
        <end position="40"/>
    </location>
</feature>
<evidence type="ECO:0000313" key="2">
    <source>
        <dbReference type="EMBL" id="CAH0102641.1"/>
    </source>
</evidence>
<keyword evidence="1" id="KW-0812">Transmembrane</keyword>
<protein>
    <submittedName>
        <fullName evidence="2">Uncharacterized protein</fullName>
    </submittedName>
</protein>
<evidence type="ECO:0000256" key="1">
    <source>
        <dbReference type="SAM" id="Phobius"/>
    </source>
</evidence>
<dbReference type="EMBL" id="CAKKLH010000090">
    <property type="protein sequence ID" value="CAH0102641.1"/>
    <property type="molecule type" value="Genomic_DNA"/>
</dbReference>
<name>A0A8J2WKR3_9CRUS</name>
<keyword evidence="1" id="KW-1133">Transmembrane helix</keyword>
<dbReference type="AlphaFoldDB" id="A0A8J2WKR3"/>
<organism evidence="2 3">
    <name type="scientific">Daphnia galeata</name>
    <dbReference type="NCBI Taxonomy" id="27404"/>
    <lineage>
        <taxon>Eukaryota</taxon>
        <taxon>Metazoa</taxon>
        <taxon>Ecdysozoa</taxon>
        <taxon>Arthropoda</taxon>
        <taxon>Crustacea</taxon>
        <taxon>Branchiopoda</taxon>
        <taxon>Diplostraca</taxon>
        <taxon>Cladocera</taxon>
        <taxon>Anomopoda</taxon>
        <taxon>Daphniidae</taxon>
        <taxon>Daphnia</taxon>
    </lineage>
</organism>
<reference evidence="2" key="1">
    <citation type="submission" date="2021-11" db="EMBL/GenBank/DDBJ databases">
        <authorList>
            <person name="Schell T."/>
        </authorList>
    </citation>
    <scope>NUCLEOTIDE SEQUENCE</scope>
    <source>
        <strain evidence="2">M5</strain>
    </source>
</reference>
<sequence>MKRNPSRPSKTCNAILGITSGIHLTSGLAVIIFQIMLIYANSLYHDIGGGLWAGPVFFIQGVLGFICLCDVLMCSVVSFLVSSVIGALLTVALAAISAVDLGSISKCPKEDYRLSPFYPGYCNPNYATRIVQASWGILITSCIQLVASACSIYICMRIIYNSDSSPTPAMSNPYLYDEIPSPSQTRFRGSLQSAQEKVQTFRSKSTYSLNSTLPVRRSKSVDRFSDDNDSFSDQNMIMYSTNSVNVVPSGARYKKPSAKVCNANSMYSVMYPSGRPLRVAPRPPSTRSLNLNGELPGYMKHTAV</sequence>
<gene>
    <name evidence="2" type="ORF">DGAL_LOCUS5080</name>
</gene>
<feature type="transmembrane region" description="Helical" evidence="1">
    <location>
        <begin position="52"/>
        <end position="72"/>
    </location>
</feature>
<keyword evidence="3" id="KW-1185">Reference proteome</keyword>
<comment type="caution">
    <text evidence="2">The sequence shown here is derived from an EMBL/GenBank/DDBJ whole genome shotgun (WGS) entry which is preliminary data.</text>
</comment>
<evidence type="ECO:0000313" key="3">
    <source>
        <dbReference type="Proteomes" id="UP000789390"/>
    </source>
</evidence>
<proteinExistence type="predicted"/>
<dbReference type="OrthoDB" id="6348836at2759"/>
<feature type="transmembrane region" description="Helical" evidence="1">
    <location>
        <begin position="133"/>
        <end position="155"/>
    </location>
</feature>
<dbReference type="Proteomes" id="UP000789390">
    <property type="component" value="Unassembled WGS sequence"/>
</dbReference>
<feature type="transmembrane region" description="Helical" evidence="1">
    <location>
        <begin position="79"/>
        <end position="99"/>
    </location>
</feature>